<name>A0A251UXV4_HELAN</name>
<accession>A0A251UXV4</accession>
<evidence type="ECO:0000313" key="4">
    <source>
        <dbReference type="Proteomes" id="UP000215914"/>
    </source>
</evidence>
<dbReference type="EMBL" id="CM007893">
    <property type="protein sequence ID" value="OTG27863.1"/>
    <property type="molecule type" value="Genomic_DNA"/>
</dbReference>
<reference evidence="2" key="3">
    <citation type="submission" date="2020-06" db="EMBL/GenBank/DDBJ databases">
        <title>Helianthus annuus Genome sequencing and assembly Release 2.</title>
        <authorList>
            <person name="Gouzy J."/>
            <person name="Langlade N."/>
            <person name="Munos S."/>
        </authorList>
    </citation>
    <scope>NUCLEOTIDE SEQUENCE</scope>
    <source>
        <tissue evidence="2">Leaves</tissue>
    </source>
</reference>
<reference evidence="3" key="2">
    <citation type="submission" date="2017-02" db="EMBL/GenBank/DDBJ databases">
        <title>Sunflower complete genome.</title>
        <authorList>
            <person name="Langlade N."/>
            <person name="Munos S."/>
        </authorList>
    </citation>
    <scope>NUCLEOTIDE SEQUENCE [LARGE SCALE GENOMIC DNA]</scope>
    <source>
        <tissue evidence="3">Leaves</tissue>
    </source>
</reference>
<dbReference type="Gramene" id="mRNA:HanXRQr2_Chr04g0166801">
    <property type="protein sequence ID" value="mRNA:HanXRQr2_Chr04g0166801"/>
    <property type="gene ID" value="HanXRQr2_Chr04g0166801"/>
</dbReference>
<gene>
    <name evidence="3" type="ORF">HannXRQ_Chr04g0104691</name>
    <name evidence="2" type="ORF">HanXRQr2_Chr04g0166801</name>
</gene>
<feature type="compositionally biased region" description="Low complexity" evidence="1">
    <location>
        <begin position="161"/>
        <end position="170"/>
    </location>
</feature>
<evidence type="ECO:0000313" key="3">
    <source>
        <dbReference type="EMBL" id="OTG27863.1"/>
    </source>
</evidence>
<dbReference type="EMBL" id="MNCJ02000319">
    <property type="protein sequence ID" value="KAF5810213.1"/>
    <property type="molecule type" value="Genomic_DNA"/>
</dbReference>
<dbReference type="InParanoid" id="A0A251UXV4"/>
<feature type="region of interest" description="Disordered" evidence="1">
    <location>
        <begin position="150"/>
        <end position="185"/>
    </location>
</feature>
<keyword evidence="4" id="KW-1185">Reference proteome</keyword>
<dbReference type="AlphaFoldDB" id="A0A251UXV4"/>
<reference evidence="2 4" key="1">
    <citation type="journal article" date="2017" name="Nature">
        <title>The sunflower genome provides insights into oil metabolism, flowering and Asterid evolution.</title>
        <authorList>
            <person name="Badouin H."/>
            <person name="Gouzy J."/>
            <person name="Grassa C.J."/>
            <person name="Murat F."/>
            <person name="Staton S.E."/>
            <person name="Cottret L."/>
            <person name="Lelandais-Briere C."/>
            <person name="Owens G.L."/>
            <person name="Carrere S."/>
            <person name="Mayjonade B."/>
            <person name="Legrand L."/>
            <person name="Gill N."/>
            <person name="Kane N.C."/>
            <person name="Bowers J.E."/>
            <person name="Hubner S."/>
            <person name="Bellec A."/>
            <person name="Berard A."/>
            <person name="Berges H."/>
            <person name="Blanchet N."/>
            <person name="Boniface M.C."/>
            <person name="Brunel D."/>
            <person name="Catrice O."/>
            <person name="Chaidir N."/>
            <person name="Claudel C."/>
            <person name="Donnadieu C."/>
            <person name="Faraut T."/>
            <person name="Fievet G."/>
            <person name="Helmstetter N."/>
            <person name="King M."/>
            <person name="Knapp S.J."/>
            <person name="Lai Z."/>
            <person name="Le Paslier M.C."/>
            <person name="Lippi Y."/>
            <person name="Lorenzon L."/>
            <person name="Mandel J.R."/>
            <person name="Marage G."/>
            <person name="Marchand G."/>
            <person name="Marquand E."/>
            <person name="Bret-Mestries E."/>
            <person name="Morien E."/>
            <person name="Nambeesan S."/>
            <person name="Nguyen T."/>
            <person name="Pegot-Espagnet P."/>
            <person name="Pouilly N."/>
            <person name="Raftis F."/>
            <person name="Sallet E."/>
            <person name="Schiex T."/>
            <person name="Thomas J."/>
            <person name="Vandecasteele C."/>
            <person name="Vares D."/>
            <person name="Vear F."/>
            <person name="Vautrin S."/>
            <person name="Crespi M."/>
            <person name="Mangin B."/>
            <person name="Burke J.M."/>
            <person name="Salse J."/>
            <person name="Munos S."/>
            <person name="Vincourt P."/>
            <person name="Rieseberg L.H."/>
            <person name="Langlade N.B."/>
        </authorList>
    </citation>
    <scope>NUCLEOTIDE SEQUENCE [LARGE SCALE GENOMIC DNA]</scope>
    <source>
        <strain evidence="4">cv. SF193</strain>
        <tissue evidence="2">Leaves</tissue>
    </source>
</reference>
<organism evidence="3 4">
    <name type="scientific">Helianthus annuus</name>
    <name type="common">Common sunflower</name>
    <dbReference type="NCBI Taxonomy" id="4232"/>
    <lineage>
        <taxon>Eukaryota</taxon>
        <taxon>Viridiplantae</taxon>
        <taxon>Streptophyta</taxon>
        <taxon>Embryophyta</taxon>
        <taxon>Tracheophyta</taxon>
        <taxon>Spermatophyta</taxon>
        <taxon>Magnoliopsida</taxon>
        <taxon>eudicotyledons</taxon>
        <taxon>Gunneridae</taxon>
        <taxon>Pentapetalae</taxon>
        <taxon>asterids</taxon>
        <taxon>campanulids</taxon>
        <taxon>Asterales</taxon>
        <taxon>Asteraceae</taxon>
        <taxon>Asteroideae</taxon>
        <taxon>Heliantheae alliance</taxon>
        <taxon>Heliantheae</taxon>
        <taxon>Helianthus</taxon>
    </lineage>
</organism>
<dbReference type="Proteomes" id="UP000215914">
    <property type="component" value="Chromosome 4"/>
</dbReference>
<evidence type="ECO:0000313" key="2">
    <source>
        <dbReference type="EMBL" id="KAF5810213.1"/>
    </source>
</evidence>
<protein>
    <submittedName>
        <fullName evidence="3">Uncharacterized protein</fullName>
    </submittedName>
</protein>
<proteinExistence type="predicted"/>
<sequence>MPKCNGVGNKGGVGDRFRGLVQMRVTGDGTVGLIMGHSLSSGFLSIFWPFGCTDWNHNSGIRAVVIPLTMVAHTLSETEFYQWMNESLAKLESQLQTFLNEFRLIRTAWEAPQTHIQSPTAFVSEPLPASTTTKSTHSVQPSVTTVVKPSPKNVSALKRVPAATPSTTTTPSPPTPARLHLLPLS</sequence>
<evidence type="ECO:0000256" key="1">
    <source>
        <dbReference type="SAM" id="MobiDB-lite"/>
    </source>
</evidence>